<dbReference type="NCBIfam" id="TIGR02385">
    <property type="entry name" value="RelE_StbE"/>
    <property type="match status" value="1"/>
</dbReference>
<dbReference type="Pfam" id="PF05016">
    <property type="entry name" value="ParE_toxin"/>
    <property type="match status" value="1"/>
</dbReference>
<organism evidence="3 4">
    <name type="scientific">Pseudomonas syringae</name>
    <dbReference type="NCBI Taxonomy" id="317"/>
    <lineage>
        <taxon>Bacteria</taxon>
        <taxon>Pseudomonadati</taxon>
        <taxon>Pseudomonadota</taxon>
        <taxon>Gammaproteobacteria</taxon>
        <taxon>Pseudomonadales</taxon>
        <taxon>Pseudomonadaceae</taxon>
        <taxon>Pseudomonas</taxon>
    </lineage>
</organism>
<accession>A0A3T0JSK9</accession>
<sequence>MQFEWQPEARAEFLHILDYISDRNFKAANKLSNAIEAATVTLTKHPHLYRVGRTPGTREMVVHPNYLLIYQAVGRINILGVVHARQEYP</sequence>
<dbReference type="EMBL" id="CP024646">
    <property type="protein sequence ID" value="AZV26426.1"/>
    <property type="molecule type" value="Genomic_DNA"/>
</dbReference>
<dbReference type="InterPro" id="IPR051803">
    <property type="entry name" value="TA_system_RelE-like_toxin"/>
</dbReference>
<name>A0A3T0JSK9_PSESX</name>
<dbReference type="AlphaFoldDB" id="A0A3T0JSK9"/>
<keyword evidence="2" id="KW-1277">Toxin-antitoxin system</keyword>
<dbReference type="Proteomes" id="UP000282760">
    <property type="component" value="Chromosome"/>
</dbReference>
<evidence type="ECO:0000313" key="3">
    <source>
        <dbReference type="EMBL" id="AZV26426.1"/>
    </source>
</evidence>
<proteinExistence type="inferred from homology"/>
<evidence type="ECO:0000313" key="4">
    <source>
        <dbReference type="Proteomes" id="UP000282760"/>
    </source>
</evidence>
<dbReference type="PANTHER" id="PTHR33755">
    <property type="entry name" value="TOXIN PARE1-RELATED"/>
    <property type="match status" value="1"/>
</dbReference>
<dbReference type="Gene3D" id="3.30.2310.20">
    <property type="entry name" value="RelE-like"/>
    <property type="match status" value="1"/>
</dbReference>
<evidence type="ECO:0000256" key="2">
    <source>
        <dbReference type="ARBA" id="ARBA00022649"/>
    </source>
</evidence>
<gene>
    <name evidence="3" type="ORF">CT157_10530</name>
</gene>
<reference evidence="3 4" key="1">
    <citation type="submission" date="2017-11" db="EMBL/GenBank/DDBJ databases">
        <title>Effect of PGPRs.</title>
        <authorList>
            <person name="Oliva R."/>
            <person name="Nong J."/>
            <person name="Roman V."/>
        </authorList>
    </citation>
    <scope>NUCLEOTIDE SEQUENCE [LARGE SCALE GENOMIC DNA]</scope>
    <source>
        <strain evidence="3">Inb918</strain>
    </source>
</reference>
<protein>
    <submittedName>
        <fullName evidence="3">Type II toxin-antitoxin system mRNA interferase toxin, RelE/StbE family</fullName>
    </submittedName>
</protein>
<comment type="similarity">
    <text evidence="1">Belongs to the RelE toxin family.</text>
</comment>
<dbReference type="InterPro" id="IPR007712">
    <property type="entry name" value="RelE/ParE_toxin"/>
</dbReference>
<evidence type="ECO:0000256" key="1">
    <source>
        <dbReference type="ARBA" id="ARBA00006226"/>
    </source>
</evidence>
<dbReference type="InterPro" id="IPR035093">
    <property type="entry name" value="RelE/ParE_toxin_dom_sf"/>
</dbReference>